<protein>
    <submittedName>
        <fullName evidence="6">MFS transporter</fullName>
    </submittedName>
</protein>
<feature type="transmembrane region" description="Helical" evidence="4">
    <location>
        <begin position="262"/>
        <end position="283"/>
    </location>
</feature>
<dbReference type="InterPro" id="IPR011701">
    <property type="entry name" value="MFS"/>
</dbReference>
<feature type="transmembrane region" description="Helical" evidence="4">
    <location>
        <begin position="383"/>
        <end position="406"/>
    </location>
</feature>
<dbReference type="InterPro" id="IPR050327">
    <property type="entry name" value="Proton-linked_MCT"/>
</dbReference>
<evidence type="ECO:0000256" key="1">
    <source>
        <dbReference type="ARBA" id="ARBA00022692"/>
    </source>
</evidence>
<feature type="transmembrane region" description="Helical" evidence="4">
    <location>
        <begin position="21"/>
        <end position="40"/>
    </location>
</feature>
<evidence type="ECO:0000256" key="4">
    <source>
        <dbReference type="SAM" id="Phobius"/>
    </source>
</evidence>
<dbReference type="Proteomes" id="UP000326202">
    <property type="component" value="Chromosome"/>
</dbReference>
<dbReference type="AlphaFoldDB" id="A0A5J6ML87"/>
<feature type="transmembrane region" description="Helical" evidence="4">
    <location>
        <begin position="230"/>
        <end position="256"/>
    </location>
</feature>
<keyword evidence="7" id="KW-1185">Reference proteome</keyword>
<keyword evidence="2 4" id="KW-1133">Transmembrane helix</keyword>
<reference evidence="6 7" key="1">
    <citation type="submission" date="2019-08" db="EMBL/GenBank/DDBJ databases">
        <title>Hyperibacter terrae gen. nov., sp. nov. and Hyperibacter viscosus sp. nov., two new members in the family Rhodospirillaceae isolated from the rhizosphere of Hypericum perforatum.</title>
        <authorList>
            <person name="Noviana Z."/>
        </authorList>
    </citation>
    <scope>NUCLEOTIDE SEQUENCE [LARGE SCALE GENOMIC DNA]</scope>
    <source>
        <strain evidence="6 7">R5913</strain>
    </source>
</reference>
<evidence type="ECO:0000256" key="3">
    <source>
        <dbReference type="ARBA" id="ARBA00023136"/>
    </source>
</evidence>
<evidence type="ECO:0000259" key="5">
    <source>
        <dbReference type="PROSITE" id="PS50850"/>
    </source>
</evidence>
<dbReference type="InterPro" id="IPR020846">
    <property type="entry name" value="MFS_dom"/>
</dbReference>
<sequence>MTESVVAGSADIPVALPDRRIVVPALGVTQILAWGSSYYLPAVLAKPIADDTGWPLGWIVGGLSLGLLMAALISPKVGHAIERHGGRPVLAVSALLLAAGSVGLALAPNPVFYLVAWVLMGLGMGAGLYDAAFATLGRIYGQGARSTITTLTLFGGFASTTCWPLSAWLVSELGWRGACLTYAAIHLLVLLPIYLFLLPRQTHRADTATPAAGAASPSAARQATTIRDRLVLFLLGAVIATAAMISATMSVHMLTILQARDMTLATAVAFGAMVGPSQVGARAIEMAIARFHHPIWTMVVSAALVVLGLGVLWAGLPLTALALMAYGGGIGLESIARGTVPLALFGADGYAVLMGKLALPSLLLQAAAPSLGALLIHRFGTDGALFAILAAALLTLVMVSALAALAKRGGAVSRGS</sequence>
<evidence type="ECO:0000313" key="7">
    <source>
        <dbReference type="Proteomes" id="UP000326202"/>
    </source>
</evidence>
<dbReference type="Pfam" id="PF07690">
    <property type="entry name" value="MFS_1"/>
    <property type="match status" value="1"/>
</dbReference>
<gene>
    <name evidence="6" type="ORF">FRZ44_32610</name>
</gene>
<keyword evidence="3 4" id="KW-0472">Membrane</keyword>
<accession>A0A5J6ML87</accession>
<feature type="transmembrane region" description="Helical" evidence="4">
    <location>
        <begin position="52"/>
        <end position="73"/>
    </location>
</feature>
<feature type="transmembrane region" description="Helical" evidence="4">
    <location>
        <begin position="85"/>
        <end position="106"/>
    </location>
</feature>
<feature type="transmembrane region" description="Helical" evidence="4">
    <location>
        <begin position="357"/>
        <end position="377"/>
    </location>
</feature>
<evidence type="ECO:0000256" key="2">
    <source>
        <dbReference type="ARBA" id="ARBA00022989"/>
    </source>
</evidence>
<keyword evidence="1 4" id="KW-0812">Transmembrane</keyword>
<dbReference type="KEGG" id="htq:FRZ44_32610"/>
<feature type="transmembrane region" description="Helical" evidence="4">
    <location>
        <begin position="295"/>
        <end position="316"/>
    </location>
</feature>
<dbReference type="GO" id="GO:0022857">
    <property type="term" value="F:transmembrane transporter activity"/>
    <property type="evidence" value="ECO:0007669"/>
    <property type="project" value="InterPro"/>
</dbReference>
<feature type="transmembrane region" description="Helical" evidence="4">
    <location>
        <begin position="175"/>
        <end position="197"/>
    </location>
</feature>
<dbReference type="Gene3D" id="1.20.1250.20">
    <property type="entry name" value="MFS general substrate transporter like domains"/>
    <property type="match status" value="1"/>
</dbReference>
<evidence type="ECO:0000313" key="6">
    <source>
        <dbReference type="EMBL" id="QEX17957.1"/>
    </source>
</evidence>
<dbReference type="PANTHER" id="PTHR11360:SF308">
    <property type="entry name" value="BLL3089 PROTEIN"/>
    <property type="match status" value="1"/>
</dbReference>
<dbReference type="SUPFAM" id="SSF103473">
    <property type="entry name" value="MFS general substrate transporter"/>
    <property type="match status" value="1"/>
</dbReference>
<dbReference type="RefSeq" id="WP_151178165.1">
    <property type="nucleotide sequence ID" value="NZ_CP042906.1"/>
</dbReference>
<dbReference type="EMBL" id="CP042906">
    <property type="protein sequence ID" value="QEX17957.1"/>
    <property type="molecule type" value="Genomic_DNA"/>
</dbReference>
<feature type="domain" description="Major facilitator superfamily (MFS) profile" evidence="5">
    <location>
        <begin position="1"/>
        <end position="408"/>
    </location>
</feature>
<dbReference type="OrthoDB" id="7200137at2"/>
<feature type="transmembrane region" description="Helical" evidence="4">
    <location>
        <begin position="112"/>
        <end position="136"/>
    </location>
</feature>
<dbReference type="PROSITE" id="PS50850">
    <property type="entry name" value="MFS"/>
    <property type="match status" value="1"/>
</dbReference>
<organism evidence="6 7">
    <name type="scientific">Hypericibacter terrae</name>
    <dbReference type="NCBI Taxonomy" id="2602015"/>
    <lineage>
        <taxon>Bacteria</taxon>
        <taxon>Pseudomonadati</taxon>
        <taxon>Pseudomonadota</taxon>
        <taxon>Alphaproteobacteria</taxon>
        <taxon>Rhodospirillales</taxon>
        <taxon>Dongiaceae</taxon>
        <taxon>Hypericibacter</taxon>
    </lineage>
</organism>
<proteinExistence type="predicted"/>
<feature type="transmembrane region" description="Helical" evidence="4">
    <location>
        <begin position="148"/>
        <end position="169"/>
    </location>
</feature>
<name>A0A5J6ML87_9PROT</name>
<dbReference type="InterPro" id="IPR036259">
    <property type="entry name" value="MFS_trans_sf"/>
</dbReference>
<dbReference type="PANTHER" id="PTHR11360">
    <property type="entry name" value="MONOCARBOXYLATE TRANSPORTER"/>
    <property type="match status" value="1"/>
</dbReference>